<reference evidence="2 3" key="1">
    <citation type="journal article" date="2015" name="Proc. Natl. Acad. Sci. U.S.A.">
        <title>The resurrection genome of Boea hygrometrica: A blueprint for survival of dehydration.</title>
        <authorList>
            <person name="Xiao L."/>
            <person name="Yang G."/>
            <person name="Zhang L."/>
            <person name="Yang X."/>
            <person name="Zhao S."/>
            <person name="Ji Z."/>
            <person name="Zhou Q."/>
            <person name="Hu M."/>
            <person name="Wang Y."/>
            <person name="Chen M."/>
            <person name="Xu Y."/>
            <person name="Jin H."/>
            <person name="Xiao X."/>
            <person name="Hu G."/>
            <person name="Bao F."/>
            <person name="Hu Y."/>
            <person name="Wan P."/>
            <person name="Li L."/>
            <person name="Deng X."/>
            <person name="Kuang T."/>
            <person name="Xiang C."/>
            <person name="Zhu J.K."/>
            <person name="Oliver M.J."/>
            <person name="He Y."/>
        </authorList>
    </citation>
    <scope>NUCLEOTIDE SEQUENCE [LARGE SCALE GENOMIC DNA]</scope>
    <source>
        <strain evidence="3">cv. XS01</strain>
    </source>
</reference>
<feature type="region of interest" description="Disordered" evidence="1">
    <location>
        <begin position="1"/>
        <end position="72"/>
    </location>
</feature>
<organism evidence="2 3">
    <name type="scientific">Dorcoceras hygrometricum</name>
    <dbReference type="NCBI Taxonomy" id="472368"/>
    <lineage>
        <taxon>Eukaryota</taxon>
        <taxon>Viridiplantae</taxon>
        <taxon>Streptophyta</taxon>
        <taxon>Embryophyta</taxon>
        <taxon>Tracheophyta</taxon>
        <taxon>Spermatophyta</taxon>
        <taxon>Magnoliopsida</taxon>
        <taxon>eudicotyledons</taxon>
        <taxon>Gunneridae</taxon>
        <taxon>Pentapetalae</taxon>
        <taxon>asterids</taxon>
        <taxon>lamiids</taxon>
        <taxon>Lamiales</taxon>
        <taxon>Gesneriaceae</taxon>
        <taxon>Didymocarpoideae</taxon>
        <taxon>Trichosporeae</taxon>
        <taxon>Loxocarpinae</taxon>
        <taxon>Dorcoceras</taxon>
    </lineage>
</organism>
<feature type="compositionally biased region" description="Polar residues" evidence="1">
    <location>
        <begin position="1"/>
        <end position="21"/>
    </location>
</feature>
<protein>
    <submittedName>
        <fullName evidence="2">Uncharacterized protein</fullName>
    </submittedName>
</protein>
<dbReference type="EMBL" id="KQ994490">
    <property type="protein sequence ID" value="KZV48114.1"/>
    <property type="molecule type" value="Genomic_DNA"/>
</dbReference>
<name>A0A2Z7CTY4_9LAMI</name>
<dbReference type="Proteomes" id="UP000250235">
    <property type="component" value="Unassembled WGS sequence"/>
</dbReference>
<accession>A0A2Z7CTY4</accession>
<proteinExistence type="predicted"/>
<sequence length="87" mass="9220">MWGSSKVDTSFGNKEQSQSISADWDILGSGQASDTSGSWSSGKKKITKSDDIGTQTESNNANYSVSSSGWHSADVGYFSSLNGLILF</sequence>
<feature type="compositionally biased region" description="Polar residues" evidence="1">
    <location>
        <begin position="30"/>
        <end position="41"/>
    </location>
</feature>
<gene>
    <name evidence="2" type="ORF">F511_21208</name>
</gene>
<dbReference type="OrthoDB" id="1926397at2759"/>
<keyword evidence="3" id="KW-1185">Reference proteome</keyword>
<evidence type="ECO:0000256" key="1">
    <source>
        <dbReference type="SAM" id="MobiDB-lite"/>
    </source>
</evidence>
<evidence type="ECO:0000313" key="3">
    <source>
        <dbReference type="Proteomes" id="UP000250235"/>
    </source>
</evidence>
<dbReference type="AlphaFoldDB" id="A0A2Z7CTY4"/>
<evidence type="ECO:0000313" key="2">
    <source>
        <dbReference type="EMBL" id="KZV48114.1"/>
    </source>
</evidence>
<feature type="compositionally biased region" description="Polar residues" evidence="1">
    <location>
        <begin position="52"/>
        <end position="70"/>
    </location>
</feature>